<name>A0A816XBN3_BRANA</name>
<reference evidence="1" key="1">
    <citation type="submission" date="2021-01" db="EMBL/GenBank/DDBJ databases">
        <authorList>
            <consortium name="Genoscope - CEA"/>
            <person name="William W."/>
        </authorList>
    </citation>
    <scope>NUCLEOTIDE SEQUENCE</scope>
</reference>
<dbReference type="AlphaFoldDB" id="A0A816XBN3"/>
<proteinExistence type="predicted"/>
<organism evidence="1">
    <name type="scientific">Brassica napus</name>
    <name type="common">Rape</name>
    <dbReference type="NCBI Taxonomy" id="3708"/>
    <lineage>
        <taxon>Eukaryota</taxon>
        <taxon>Viridiplantae</taxon>
        <taxon>Streptophyta</taxon>
        <taxon>Embryophyta</taxon>
        <taxon>Tracheophyta</taxon>
        <taxon>Spermatophyta</taxon>
        <taxon>Magnoliopsida</taxon>
        <taxon>eudicotyledons</taxon>
        <taxon>Gunneridae</taxon>
        <taxon>Pentapetalae</taxon>
        <taxon>rosids</taxon>
        <taxon>malvids</taxon>
        <taxon>Brassicales</taxon>
        <taxon>Brassicaceae</taxon>
        <taxon>Brassiceae</taxon>
        <taxon>Brassica</taxon>
    </lineage>
</organism>
<evidence type="ECO:0000313" key="1">
    <source>
        <dbReference type="EMBL" id="CAF2145112.1"/>
    </source>
</evidence>
<protein>
    <submittedName>
        <fullName evidence="1">(rape) hypothetical protein</fullName>
    </submittedName>
</protein>
<dbReference type="Proteomes" id="UP001295469">
    <property type="component" value="Chromosome A02"/>
</dbReference>
<gene>
    <name evidence="1" type="ORF">DARMORV10_A02P42470.1</name>
</gene>
<accession>A0A816XBN3</accession>
<sequence>MVLSSHPSSGLFTGIVTEKTTGDLCKSGCWYEGAVYHMKFLRIQVRGRKKTSVIEALCNLFSSLILV</sequence>
<dbReference type="EMBL" id="HG994356">
    <property type="protein sequence ID" value="CAF2145112.1"/>
    <property type="molecule type" value="Genomic_DNA"/>
</dbReference>